<proteinExistence type="predicted"/>
<evidence type="ECO:0000313" key="1">
    <source>
        <dbReference type="EMBL" id="KRM27257.1"/>
    </source>
</evidence>
<dbReference type="EMBL" id="AZFW01000052">
    <property type="protein sequence ID" value="KRM27257.1"/>
    <property type="molecule type" value="Genomic_DNA"/>
</dbReference>
<dbReference type="PATRIC" id="fig|1122147.4.peg.2777"/>
<dbReference type="Proteomes" id="UP000050949">
    <property type="component" value="Unassembled WGS sequence"/>
</dbReference>
<comment type="caution">
    <text evidence="1">The sequence shown here is derived from an EMBL/GenBank/DDBJ whole genome shotgun (WGS) entry which is preliminary data.</text>
</comment>
<protein>
    <recommendedName>
        <fullName evidence="3">DUF2508 domain-containing protein</fullName>
    </recommendedName>
</protein>
<dbReference type="Pfam" id="PF10704">
    <property type="entry name" value="DUF2508"/>
    <property type="match status" value="1"/>
</dbReference>
<organism evidence="1 2">
    <name type="scientific">Schleiferilactobacillus harbinensis DSM 16991</name>
    <dbReference type="NCBI Taxonomy" id="1122147"/>
    <lineage>
        <taxon>Bacteria</taxon>
        <taxon>Bacillati</taxon>
        <taxon>Bacillota</taxon>
        <taxon>Bacilli</taxon>
        <taxon>Lactobacillales</taxon>
        <taxon>Lactobacillaceae</taxon>
        <taxon>Schleiferilactobacillus</taxon>
    </lineage>
</organism>
<dbReference type="RefSeq" id="WP_027828836.1">
    <property type="nucleotide sequence ID" value="NZ_AUEH01000030.1"/>
</dbReference>
<dbReference type="InterPro" id="IPR019644">
    <property type="entry name" value="DUF2508"/>
</dbReference>
<sequence>MFKQHKLRAEFDAALLAEINVIREEWQREQHIANAAVPTAWSDESDVQILKARYELLYSEARRRHLHSHTIAPGLISHFTDTFN</sequence>
<dbReference type="GeneID" id="78508660"/>
<dbReference type="eggNOG" id="ENOG5030BFY">
    <property type="taxonomic scope" value="Bacteria"/>
</dbReference>
<dbReference type="OrthoDB" id="2167041at2"/>
<gene>
    <name evidence="1" type="ORF">FC91_GL002694</name>
</gene>
<evidence type="ECO:0008006" key="3">
    <source>
        <dbReference type="Google" id="ProtNLM"/>
    </source>
</evidence>
<accession>A0A0R1XH78</accession>
<evidence type="ECO:0000313" key="2">
    <source>
        <dbReference type="Proteomes" id="UP000050949"/>
    </source>
</evidence>
<dbReference type="AlphaFoldDB" id="A0A0R1XH78"/>
<name>A0A0R1XH78_9LACO</name>
<reference evidence="1 2" key="1">
    <citation type="journal article" date="2015" name="Genome Announc.">
        <title>Expanding the biotechnology potential of lactobacilli through comparative genomics of 213 strains and associated genera.</title>
        <authorList>
            <person name="Sun Z."/>
            <person name="Harris H.M."/>
            <person name="McCann A."/>
            <person name="Guo C."/>
            <person name="Argimon S."/>
            <person name="Zhang W."/>
            <person name="Yang X."/>
            <person name="Jeffery I.B."/>
            <person name="Cooney J.C."/>
            <person name="Kagawa T.F."/>
            <person name="Liu W."/>
            <person name="Song Y."/>
            <person name="Salvetti E."/>
            <person name="Wrobel A."/>
            <person name="Rasinkangas P."/>
            <person name="Parkhill J."/>
            <person name="Rea M.C."/>
            <person name="O'Sullivan O."/>
            <person name="Ritari J."/>
            <person name="Douillard F.P."/>
            <person name="Paul Ross R."/>
            <person name="Yang R."/>
            <person name="Briner A.E."/>
            <person name="Felis G.E."/>
            <person name="de Vos W.M."/>
            <person name="Barrangou R."/>
            <person name="Klaenhammer T.R."/>
            <person name="Caufield P.W."/>
            <person name="Cui Y."/>
            <person name="Zhang H."/>
            <person name="O'Toole P.W."/>
        </authorList>
    </citation>
    <scope>NUCLEOTIDE SEQUENCE [LARGE SCALE GENOMIC DNA]</scope>
    <source>
        <strain evidence="1 2">DSM 16991</strain>
    </source>
</reference>